<proteinExistence type="predicted"/>
<protein>
    <recommendedName>
        <fullName evidence="4">FAD-binding domain-containing protein</fullName>
    </recommendedName>
</protein>
<dbReference type="PRINTS" id="PR00420">
    <property type="entry name" value="RNGMNOXGNASE"/>
</dbReference>
<dbReference type="Gene3D" id="3.50.50.60">
    <property type="entry name" value="FAD/NAD(P)-binding domain"/>
    <property type="match status" value="1"/>
</dbReference>
<name>A0ABP0CQF4_9PEZI</name>
<reference evidence="5 6" key="1">
    <citation type="submission" date="2024-01" db="EMBL/GenBank/DDBJ databases">
        <authorList>
            <person name="Allen C."/>
            <person name="Tagirdzhanova G."/>
        </authorList>
    </citation>
    <scope>NUCLEOTIDE SEQUENCE [LARGE SCALE GENOMIC DNA]</scope>
</reference>
<keyword evidence="6" id="KW-1185">Reference proteome</keyword>
<dbReference type="PANTHER" id="PTHR46865:SF8">
    <property type="entry name" value="POSSIBLE OXIDOREDUCTASE"/>
    <property type="match status" value="1"/>
</dbReference>
<keyword evidence="2" id="KW-0274">FAD</keyword>
<dbReference type="InterPro" id="IPR036188">
    <property type="entry name" value="FAD/NAD-bd_sf"/>
</dbReference>
<dbReference type="Pfam" id="PF01494">
    <property type="entry name" value="FAD_binding_3"/>
    <property type="match status" value="1"/>
</dbReference>
<dbReference type="SUPFAM" id="SSF51905">
    <property type="entry name" value="FAD/NAD(P)-binding domain"/>
    <property type="match status" value="1"/>
</dbReference>
<gene>
    <name evidence="5" type="ORF">SCUCBS95973_008801</name>
</gene>
<evidence type="ECO:0000256" key="3">
    <source>
        <dbReference type="ARBA" id="ARBA00023002"/>
    </source>
</evidence>
<comment type="caution">
    <text evidence="5">The sequence shown here is derived from an EMBL/GenBank/DDBJ whole genome shotgun (WGS) entry which is preliminary data.</text>
</comment>
<dbReference type="PANTHER" id="PTHR46865">
    <property type="entry name" value="OXIDOREDUCTASE-RELATED"/>
    <property type="match status" value="1"/>
</dbReference>
<feature type="domain" description="FAD-binding" evidence="4">
    <location>
        <begin position="7"/>
        <end position="322"/>
    </location>
</feature>
<dbReference type="Proteomes" id="UP001642405">
    <property type="component" value="Unassembled WGS sequence"/>
</dbReference>
<evidence type="ECO:0000313" key="5">
    <source>
        <dbReference type="EMBL" id="CAK7234048.1"/>
    </source>
</evidence>
<keyword evidence="3" id="KW-0560">Oxidoreductase</keyword>
<evidence type="ECO:0000259" key="4">
    <source>
        <dbReference type="Pfam" id="PF01494"/>
    </source>
</evidence>
<sequence length="363" mass="39441">MATKPTALIIGAGIAGLSAAWWLDKAGWKSILVERSSAIRDGGYVMSLAGPSRSTINQMGLRETLEEIAIKFEENIILDKNGHEVIRFGYEDVHGSGPEGSLAICRHDLARVISQQLPDSTVIRFNETLGDVHEEGDKIKATLKTSGETIEADLVIGADGVRSDVRSRFWNDTDCLEHLGYSYAAYDVEATTTSMLTSTCVTYNSPGHADILYELKNKRLAGLHLWRDDVVQLNDRSDRMKTVREATAGTGIKAVSDVVSQADKSGCTPVVDSLIMVNLPQWSKGRVLLLGDAAHCLTLISGQGAGMAMVSAEILGKELKANKDVAQALANHEKRLRPAIKRLQDRSRSMAAVAKAELKLLEE</sequence>
<keyword evidence="1" id="KW-0285">Flavoprotein</keyword>
<evidence type="ECO:0000256" key="1">
    <source>
        <dbReference type="ARBA" id="ARBA00022630"/>
    </source>
</evidence>
<accession>A0ABP0CQF4</accession>
<evidence type="ECO:0000256" key="2">
    <source>
        <dbReference type="ARBA" id="ARBA00022827"/>
    </source>
</evidence>
<dbReference type="InterPro" id="IPR051704">
    <property type="entry name" value="FAD_aromatic-hydroxylase"/>
</dbReference>
<dbReference type="EMBL" id="CAWUHB010000080">
    <property type="protein sequence ID" value="CAK7234048.1"/>
    <property type="molecule type" value="Genomic_DNA"/>
</dbReference>
<dbReference type="InterPro" id="IPR002938">
    <property type="entry name" value="FAD-bd"/>
</dbReference>
<organism evidence="5 6">
    <name type="scientific">Sporothrix curviconia</name>
    <dbReference type="NCBI Taxonomy" id="1260050"/>
    <lineage>
        <taxon>Eukaryota</taxon>
        <taxon>Fungi</taxon>
        <taxon>Dikarya</taxon>
        <taxon>Ascomycota</taxon>
        <taxon>Pezizomycotina</taxon>
        <taxon>Sordariomycetes</taxon>
        <taxon>Sordariomycetidae</taxon>
        <taxon>Ophiostomatales</taxon>
        <taxon>Ophiostomataceae</taxon>
        <taxon>Sporothrix</taxon>
    </lineage>
</organism>
<evidence type="ECO:0000313" key="6">
    <source>
        <dbReference type="Proteomes" id="UP001642405"/>
    </source>
</evidence>